<name>A0A812MMW5_SYMPI</name>
<evidence type="ECO:0000313" key="3">
    <source>
        <dbReference type="Proteomes" id="UP000649617"/>
    </source>
</evidence>
<sequence>MPTSAAAALPGYLGLTSTVRLFASIPKQHRCDSIRNTLEDWLRRVRDVKTSETAQKTAQQKSLTSGRKILNGVTSSALLAARNAWFGVGSVIERLKDVEALYPGLFGTTTAGVCFMTAQHTKFTVDFLMAKVGLPNDAESVSLADYLAWSSPSTDDLLQAWLMMNYDRDDEECIRDVTSLLRRGTWSYLYFPAADNNGRPAVLFLLFIVHDMMGCIAAVDSIVDPTCDFRGGASDQRDIPQTHISAKDFWQELQAGHTDGEQDKWHQTVRGILLSHPESLADLPHLVDLLPDPRERAAMSKRRWEKLLCRSRVFLDMFEEKRYALLFQYMHAEAKKLAQDNKAFLSNISHPEEIASSDRQQWRWDVSLAVVRLQLLLAHMERERAAQEPRDTSASSPPAAASTDALGGSGSIDFAQRKRLQASWLDACRRKAARLASPNNGLLPMLHRPTTFTFPCSPGSFDAGAAPDVDVLKLLRAHPRDYRIRFQAADHTYYIGGVQTKGSVTGVIHTFCTPFEADSVITNMMNGTRWPRAGYLKHEVSFTNMSRLSALCPVLLDLYAGSPRNDARISDLLRELARNHDIEDELLQLTLSREEIKAMWAAAGQEAAHYGTYMHYIFEAFLNGHHVPTSSPEVRMLRNFLCSLARGTTAWRTEWTIYGEEEQLAGSIDFCARLADGSLMLVDWKRTSGLQSKYSSPQRMRPPLAHMADCTGVRYRLQLNVYRHLLEKYYDVKVSCMFVVCCHPEHDPFAFIDRVPRLEQETKEMLRVWRGNHESRNLSGTRSLQGGNDVCGGKQAEICAADQIAELTSHEDFLMVAIPLAHPVPLRPLPDQFVPPMHDEDDSDDSEAGFWDSRIDWYERAQAHLQVQAEHISLDVLGGACAVTLHGDLMWLLPRFFDEYGDLHTLAKCNRELRNIILTKKYWWGAHISLCVAELADNPVALRNAVSLFEEAAARTLDLCQIPLLNAMANRVLVNWLARQLRLPGNDVQGWVSTHPLLGAVRFGLKLPRATRSIYIGALDAGRSGVRSYIWIKDPYGICEVWLGISGRQRTQWHGAKLQEHFAPSGHMNVFLLSWTSVACADFDNDPLEHRWAACPWCQCWVCAEHTTTAPLELCPCCEGCVLEDFLGGASQASDTFPMVGEAPAEDVNDQAERRLVARDDTYQAGDEFAQELELHLEDALDMDRQDRDARLEQARKRRLLPGADTTMSEFRSFFDDLSGTAYEYLAEVPRLASEEEPTIPSKVLRIRELILRRLPHMGEALVRLITAAITVYRLRLTDLHLRELVMLLWIIEGEQFMRCHDGNLYFFHLGAFALHKGVPPQATLARCKRFFLQLEGLFRLMGTARLSTDDDVLDAVRALLETRNNSARQLLLECEDAASGHIPRSAGASRGRARGSAQAADADSLEAIPVASSDGRCAGLADALTKAGYSMQNELLRDKIFNLVVEWCDSPQTRSAGISYTDCAFLYDQIPGQNVTSARGVPDENIYVRIPHPLLGYGLDDPVLQSAQRALTQFYSETFWLNNDVFSCNQAAIALAKRGENIVRCFIGVSPGGVGQSLYSSHLDAVYGSNHRFIDPNIWYNEEEMRKQVSQCAGCFILTAQEKPETGRRMREDLFKKACSADGIAGRPPYGMSTRMIELVCWLRYEVNSMFTLSGVTEGNFQSAYRRAFVWEPKARFLDPRVISGPYPDANMDGYFMKNDELKDFLRSGPCVAAARGLQHAFEIKHSRDECRKLIEDYAAKPLTEDMMRKACGLPARCRSEEPQANVNLQLPVESTSQQERDALLKKLANVQKAIVDHCMEKQKSVFTKGMMRYLTLPTDHPKDMTRDSMFEALLRNELLMPASGLSKKYKDSSFPWLAMKKRLADIVSVRARNVTATYSEVHDLEAARKYIQDNADREANVACMIAYYENLIRKIEKKEDSLSKLLPDGRALDAGPASQSAIPPANEDITYERTFQDIVRTRAYAKGSKIGAQRMPRLLQSLVCPNTHDLDIENSVFVVLRQLLDKLNVNNAIPSAVMETMASCAKNRSTVCREKLKLSVEKGKKVLHTVLFGGQIPVQLRGNVFMQQLQQASIYLRWAACSLMRDVYSAVVDLPDKSNPQASTLHYLYACVEDYILETWTDCLTPYRPAHLSLHFDGVRVGGFTSQVEVSELCQEAMRAIKEKTGFQVNIIEKQRYLFRQLCRTPAESVEEPMANGDLRLPGNCIPLAIARLMPEKAKDIDKLLRENTHKNKEATQRASRCYSSVLTPLSIAVAPEHEMSIEDKGKYLLHTEHGGNPHCLACQVGDNGLVTLWDGIYKTTMRLDQLLAFGDKAMDAGSFVALKVIGSLNAAQEDEVTVSPADVLLGLHAGAGDLGEEWSRCLQNQLECRGPQPGSDDECDVITREEDFEPVVKAGDRLLRELRNEVDAEESSSEKQRRSCPLCPFRRFQDPGRVRHHIRSYHVDRKQFVCSSTKQLKLCCALFDNDQLRGTIRGSYLRRSSDILRTTVKPPLASSTNEIDRHIRLVLTDSGPEYWNTKAVVDSAELRRVRNLYYTRAFAELVYRELLMCHAKCKAKPRLAMWVHMQGSQLTSLLPTDVRHWWPIIEDVFTSSAVRRLSSDMMKTFCDSNEFGYLSLDATIKCCMGIMGQESYRAPKHKRDASPFGDADALRRVLTVRGRTGAVLAMVPVPSEKAEVVSMAVGEALPASGLQQVQCIASDAASVKLWTQLRRVMTGLQCMMLDPVHLPIVYEYAMWRKKTAGAIFLRRVMSKFNAVSAELPADHWGVFHRGYNVAALNHAENVCRNQIESSSMPKIKARRVVENLDTSRPFLSRFEFIESLAALSAMFPEDMNRKVTGANQRVAHVLWCAADPDRSAWLFNNIRWRHTLGRRVLALLPSGTSSNEALRSEVKNWFRETQQIHQSTLRLKLLMLCLGKQIPHVLAMVNPTISQCSSRVLLARAVSNSPWTELTWQSWCAELGRERQVQKALLPHSDSRAVETLEVRQWAKKRPAAVQKVHRKRTVFTLARSSKLRTQGVRKQKR</sequence>
<organism evidence="2 3">
    <name type="scientific">Symbiodinium pilosum</name>
    <name type="common">Dinoflagellate</name>
    <dbReference type="NCBI Taxonomy" id="2952"/>
    <lineage>
        <taxon>Eukaryota</taxon>
        <taxon>Sar</taxon>
        <taxon>Alveolata</taxon>
        <taxon>Dinophyceae</taxon>
        <taxon>Suessiales</taxon>
        <taxon>Symbiodiniaceae</taxon>
        <taxon>Symbiodinium</taxon>
    </lineage>
</organism>
<gene>
    <name evidence="2" type="primary">ABCB1</name>
    <name evidence="2" type="ORF">SPIL2461_LOCUS5549</name>
</gene>
<comment type="caution">
    <text evidence="2">The sequence shown here is derived from an EMBL/GenBank/DDBJ whole genome shotgun (WGS) entry which is preliminary data.</text>
</comment>
<feature type="region of interest" description="Disordered" evidence="1">
    <location>
        <begin position="384"/>
        <end position="410"/>
    </location>
</feature>
<reference evidence="2" key="1">
    <citation type="submission" date="2021-02" db="EMBL/GenBank/DDBJ databases">
        <authorList>
            <person name="Dougan E. K."/>
            <person name="Rhodes N."/>
            <person name="Thang M."/>
            <person name="Chan C."/>
        </authorList>
    </citation>
    <scope>NUCLEOTIDE SEQUENCE</scope>
</reference>
<proteinExistence type="predicted"/>
<dbReference type="Proteomes" id="UP000649617">
    <property type="component" value="Unassembled WGS sequence"/>
</dbReference>
<dbReference type="OrthoDB" id="432005at2759"/>
<dbReference type="Gene3D" id="3.90.320.10">
    <property type="match status" value="1"/>
</dbReference>
<dbReference type="InterPro" id="IPR011604">
    <property type="entry name" value="PDDEXK-like_dom_sf"/>
</dbReference>
<feature type="compositionally biased region" description="Low complexity" evidence="1">
    <location>
        <begin position="392"/>
        <end position="405"/>
    </location>
</feature>
<evidence type="ECO:0000256" key="1">
    <source>
        <dbReference type="SAM" id="MobiDB-lite"/>
    </source>
</evidence>
<evidence type="ECO:0000313" key="2">
    <source>
        <dbReference type="EMBL" id="CAE7262552.1"/>
    </source>
</evidence>
<accession>A0A812MMW5</accession>
<protein>
    <submittedName>
        <fullName evidence="2">ABCB1 protein</fullName>
    </submittedName>
</protein>
<keyword evidence="3" id="KW-1185">Reference proteome</keyword>
<dbReference type="EMBL" id="CAJNIZ010007927">
    <property type="protein sequence ID" value="CAE7262552.1"/>
    <property type="molecule type" value="Genomic_DNA"/>
</dbReference>